<name>A0A437H094_9SPHN</name>
<dbReference type="OrthoDB" id="8541463at2"/>
<feature type="transmembrane region" description="Helical" evidence="5">
    <location>
        <begin position="249"/>
        <end position="273"/>
    </location>
</feature>
<dbReference type="GO" id="GO:0006646">
    <property type="term" value="P:phosphatidylethanolamine biosynthetic process"/>
    <property type="evidence" value="ECO:0007669"/>
    <property type="project" value="TreeGrafter"/>
</dbReference>
<dbReference type="InterPro" id="IPR043130">
    <property type="entry name" value="CDP-OH_PTrfase_TM_dom"/>
</dbReference>
<dbReference type="PANTHER" id="PTHR10414">
    <property type="entry name" value="ETHANOLAMINEPHOSPHOTRANSFERASE"/>
    <property type="match status" value="1"/>
</dbReference>
<comment type="subcellular location">
    <subcellularLocation>
        <location evidence="1">Membrane</location>
    </subcellularLocation>
</comment>
<feature type="transmembrane region" description="Helical" evidence="5">
    <location>
        <begin position="182"/>
        <end position="206"/>
    </location>
</feature>
<evidence type="ECO:0000256" key="3">
    <source>
        <dbReference type="ARBA" id="ARBA00023136"/>
    </source>
</evidence>
<sequence length="378" mass="42165">MENEHNIPAVVSVGDNPTKLWGLTMAERTGRLAKAQGLPTESVGPVILANADFAFDPLWFRHIVANPRLMVTVGGVPALAHAVDAASAQDVRHAMETRRAPSDGAAFTVVRFEDGPMIEDKQLRKRNTPFLMALTPDTVRQIERDSYSGAYKGVTDLLTKYLWPEWAFVLTRIAAKLRITPNMITVVGAIMCVAATFAFAYGHYWLGMAMGLVFMVFDTVDGKLARCTITSSKLGNVLDHGMDLVHPPFWWWFWAIGLTYWGLGLSGQTFWLVQLAIQGGYVVQRLIEGAFMARNDQMHIHVWRPFDSWFRLITARRNPNMVILFVSMLFARPDIGIIAVAWWTVISLIVHMVQLVQAETARKRGGGHLTSWLAGEGA</sequence>
<keyword evidence="3 5" id="KW-0472">Membrane</keyword>
<dbReference type="Gene3D" id="1.20.120.1760">
    <property type="match status" value="1"/>
</dbReference>
<evidence type="ECO:0000256" key="1">
    <source>
        <dbReference type="ARBA" id="ARBA00004370"/>
    </source>
</evidence>
<dbReference type="PROSITE" id="PS00379">
    <property type="entry name" value="CDP_ALCOHOL_P_TRANSF"/>
    <property type="match status" value="1"/>
</dbReference>
<evidence type="ECO:0000313" key="6">
    <source>
        <dbReference type="EMBL" id="RVQ69025.1"/>
    </source>
</evidence>
<evidence type="ECO:0000256" key="2">
    <source>
        <dbReference type="ARBA" id="ARBA00022679"/>
    </source>
</evidence>
<feature type="transmembrane region" description="Helical" evidence="5">
    <location>
        <begin position="321"/>
        <end position="345"/>
    </location>
</feature>
<keyword evidence="7" id="KW-1185">Reference proteome</keyword>
<dbReference type="Proteomes" id="UP000283003">
    <property type="component" value="Unassembled WGS sequence"/>
</dbReference>
<evidence type="ECO:0000313" key="7">
    <source>
        <dbReference type="Proteomes" id="UP000283003"/>
    </source>
</evidence>
<dbReference type="Pfam" id="PF01066">
    <property type="entry name" value="CDP-OH_P_transf"/>
    <property type="match status" value="1"/>
</dbReference>
<dbReference type="GO" id="GO:0004307">
    <property type="term" value="F:ethanolaminephosphotransferase activity"/>
    <property type="evidence" value="ECO:0007669"/>
    <property type="project" value="TreeGrafter"/>
</dbReference>
<keyword evidence="5" id="KW-0812">Transmembrane</keyword>
<dbReference type="InterPro" id="IPR048254">
    <property type="entry name" value="CDP_ALCOHOL_P_TRANSF_CS"/>
</dbReference>
<gene>
    <name evidence="6" type="ORF">EKN06_02090</name>
</gene>
<accession>A0A437H094</accession>
<evidence type="ECO:0000256" key="5">
    <source>
        <dbReference type="SAM" id="Phobius"/>
    </source>
</evidence>
<dbReference type="InterPro" id="IPR000462">
    <property type="entry name" value="CDP-OH_P_trans"/>
</dbReference>
<proteinExistence type="inferred from homology"/>
<protein>
    <submittedName>
        <fullName evidence="6">CDP-alcohol phosphatidyltransferase family protein</fullName>
    </submittedName>
</protein>
<dbReference type="AlphaFoldDB" id="A0A437H094"/>
<comment type="caution">
    <text evidence="6">The sequence shown here is derived from an EMBL/GenBank/DDBJ whole genome shotgun (WGS) entry which is preliminary data.</text>
</comment>
<keyword evidence="5" id="KW-1133">Transmembrane helix</keyword>
<evidence type="ECO:0000256" key="4">
    <source>
        <dbReference type="RuleBase" id="RU003750"/>
    </source>
</evidence>
<dbReference type="GO" id="GO:0004142">
    <property type="term" value="F:diacylglycerol cholinephosphotransferase activity"/>
    <property type="evidence" value="ECO:0007669"/>
    <property type="project" value="TreeGrafter"/>
</dbReference>
<dbReference type="GO" id="GO:0016020">
    <property type="term" value="C:membrane"/>
    <property type="evidence" value="ECO:0007669"/>
    <property type="project" value="UniProtKB-SubCell"/>
</dbReference>
<dbReference type="RefSeq" id="WP_127611211.1">
    <property type="nucleotide sequence ID" value="NZ_RXOL01000001.1"/>
</dbReference>
<reference evidence="6 7" key="1">
    <citation type="submission" date="2018-12" db="EMBL/GenBank/DDBJ databases">
        <title>Croceicoccus ponticola sp. nov., a lipolytic bacterium isolated from seawater.</title>
        <authorList>
            <person name="Yoon J.-H."/>
        </authorList>
    </citation>
    <scope>NUCLEOTIDE SEQUENCE [LARGE SCALE GENOMIC DNA]</scope>
    <source>
        <strain evidence="6 7">GM-16</strain>
    </source>
</reference>
<keyword evidence="2 4" id="KW-0808">Transferase</keyword>
<comment type="similarity">
    <text evidence="4">Belongs to the CDP-alcohol phosphatidyltransferase class-I family.</text>
</comment>
<dbReference type="EMBL" id="RXOL01000001">
    <property type="protein sequence ID" value="RVQ69025.1"/>
    <property type="molecule type" value="Genomic_DNA"/>
</dbReference>
<dbReference type="PANTHER" id="PTHR10414:SF37">
    <property type="entry name" value="BB IN A BOXCAR, ISOFORM C"/>
    <property type="match status" value="1"/>
</dbReference>
<dbReference type="InterPro" id="IPR014472">
    <property type="entry name" value="CHOPT"/>
</dbReference>
<organism evidence="6 7">
    <name type="scientific">Croceicoccus ponticola</name>
    <dbReference type="NCBI Taxonomy" id="2217664"/>
    <lineage>
        <taxon>Bacteria</taxon>
        <taxon>Pseudomonadati</taxon>
        <taxon>Pseudomonadota</taxon>
        <taxon>Alphaproteobacteria</taxon>
        <taxon>Sphingomonadales</taxon>
        <taxon>Erythrobacteraceae</taxon>
        <taxon>Croceicoccus</taxon>
    </lineage>
</organism>